<evidence type="ECO:0000259" key="1">
    <source>
        <dbReference type="PROSITE" id="PS50835"/>
    </source>
</evidence>
<protein>
    <recommendedName>
        <fullName evidence="1">Ig-like domain-containing protein</fullName>
    </recommendedName>
</protein>
<dbReference type="Proteomes" id="UP000265180">
    <property type="component" value="Chromosome 11"/>
</dbReference>
<dbReference type="SMART" id="SM00409">
    <property type="entry name" value="IG"/>
    <property type="match status" value="1"/>
</dbReference>
<dbReference type="Ensembl" id="ENSORLT00020018311.1">
    <property type="protein sequence ID" value="ENSORLP00020028729.1"/>
    <property type="gene ID" value="ENSORLG00020012354.1"/>
</dbReference>
<dbReference type="SMART" id="SM00408">
    <property type="entry name" value="IGc2"/>
    <property type="match status" value="1"/>
</dbReference>
<dbReference type="Pfam" id="PF07686">
    <property type="entry name" value="V-set"/>
    <property type="match status" value="1"/>
</dbReference>
<dbReference type="InterPro" id="IPR007110">
    <property type="entry name" value="Ig-like_dom"/>
</dbReference>
<reference evidence="2" key="4">
    <citation type="submission" date="2025-09" db="UniProtKB">
        <authorList>
            <consortium name="Ensembl"/>
        </authorList>
    </citation>
    <scope>IDENTIFICATION</scope>
    <source>
        <strain evidence="2">HNI</strain>
    </source>
</reference>
<dbReference type="CDD" id="cd00099">
    <property type="entry name" value="IgV"/>
    <property type="match status" value="1"/>
</dbReference>
<dbReference type="AlphaFoldDB" id="A0A3P9M6Z3"/>
<evidence type="ECO:0000313" key="3">
    <source>
        <dbReference type="Proteomes" id="UP000265180"/>
    </source>
</evidence>
<dbReference type="Gene3D" id="2.60.40.10">
    <property type="entry name" value="Immunoglobulins"/>
    <property type="match status" value="1"/>
</dbReference>
<dbReference type="SMART" id="SM00406">
    <property type="entry name" value="IGv"/>
    <property type="match status" value="1"/>
</dbReference>
<dbReference type="InterPro" id="IPR003599">
    <property type="entry name" value="Ig_sub"/>
</dbReference>
<reference key="1">
    <citation type="journal article" date="2007" name="Nature">
        <title>The medaka draft genome and insights into vertebrate genome evolution.</title>
        <authorList>
            <person name="Kasahara M."/>
            <person name="Naruse K."/>
            <person name="Sasaki S."/>
            <person name="Nakatani Y."/>
            <person name="Qu W."/>
            <person name="Ahsan B."/>
            <person name="Yamada T."/>
            <person name="Nagayasu Y."/>
            <person name="Doi K."/>
            <person name="Kasai Y."/>
            <person name="Jindo T."/>
            <person name="Kobayashi D."/>
            <person name="Shimada A."/>
            <person name="Toyoda A."/>
            <person name="Kuroki Y."/>
            <person name="Fujiyama A."/>
            <person name="Sasaki T."/>
            <person name="Shimizu A."/>
            <person name="Asakawa S."/>
            <person name="Shimizu N."/>
            <person name="Hashimoto S."/>
            <person name="Yang J."/>
            <person name="Lee Y."/>
            <person name="Matsushima K."/>
            <person name="Sugano S."/>
            <person name="Sakaizumi M."/>
            <person name="Narita T."/>
            <person name="Ohishi K."/>
            <person name="Haga S."/>
            <person name="Ohta F."/>
            <person name="Nomoto H."/>
            <person name="Nogata K."/>
            <person name="Morishita T."/>
            <person name="Endo T."/>
            <person name="Shin-I T."/>
            <person name="Takeda H."/>
            <person name="Morishita S."/>
            <person name="Kohara Y."/>
        </authorList>
    </citation>
    <scope>NUCLEOTIDE SEQUENCE [LARGE SCALE GENOMIC DNA]</scope>
    <source>
        <strain>Hd-rR</strain>
    </source>
</reference>
<dbReference type="SUPFAM" id="SSF48726">
    <property type="entry name" value="Immunoglobulin"/>
    <property type="match status" value="1"/>
</dbReference>
<proteinExistence type="predicted"/>
<feature type="domain" description="Ig-like" evidence="1">
    <location>
        <begin position="15"/>
        <end position="123"/>
    </location>
</feature>
<accession>A0A3P9M6Z3</accession>
<dbReference type="InterPro" id="IPR003598">
    <property type="entry name" value="Ig_sub2"/>
</dbReference>
<name>A0A3P9M6Z3_ORYLA</name>
<dbReference type="InterPro" id="IPR013783">
    <property type="entry name" value="Ig-like_fold"/>
</dbReference>
<reference evidence="2 3" key="2">
    <citation type="submission" date="2017-04" db="EMBL/GenBank/DDBJ databases">
        <title>CpG methylation of centromeres and impact of large insertions on vertebrate speciation.</title>
        <authorList>
            <person name="Ichikawa K."/>
            <person name="Yoshimura J."/>
            <person name="Morishita S."/>
        </authorList>
    </citation>
    <scope>NUCLEOTIDE SEQUENCE</scope>
    <source>
        <strain evidence="2 3">HNI</strain>
    </source>
</reference>
<reference evidence="2" key="3">
    <citation type="submission" date="2025-08" db="UniProtKB">
        <authorList>
            <consortium name="Ensembl"/>
        </authorList>
    </citation>
    <scope>IDENTIFICATION</scope>
    <source>
        <strain evidence="2">HNI</strain>
    </source>
</reference>
<dbReference type="InterPro" id="IPR013106">
    <property type="entry name" value="Ig_V-set"/>
</dbReference>
<sequence>MLQFVCSSDAAGCCPSSSSSSPGPSSVLVIQKGQNVSLSCNLSSSGEVTWYLLRSEQLLPLLTQRSSKLSGGDTADVHSGNKRLGWAGAVESGQVSLEINEVQEEDAGLYFCARRLEASEHVNGGIQLTVNGMYMYIFRLETPVKRNKLKFRNLAHQKKTQTFEISNRRYFFIVMFNGQKNL</sequence>
<evidence type="ECO:0000313" key="2">
    <source>
        <dbReference type="Ensembl" id="ENSORLP00020028729.1"/>
    </source>
</evidence>
<dbReference type="InterPro" id="IPR036179">
    <property type="entry name" value="Ig-like_dom_sf"/>
</dbReference>
<dbReference type="PROSITE" id="PS50835">
    <property type="entry name" value="IG_LIKE"/>
    <property type="match status" value="1"/>
</dbReference>
<organism evidence="2 3">
    <name type="scientific">Oryzias latipes</name>
    <name type="common">Japanese rice fish</name>
    <name type="synonym">Japanese killifish</name>
    <dbReference type="NCBI Taxonomy" id="8090"/>
    <lineage>
        <taxon>Eukaryota</taxon>
        <taxon>Metazoa</taxon>
        <taxon>Chordata</taxon>
        <taxon>Craniata</taxon>
        <taxon>Vertebrata</taxon>
        <taxon>Euteleostomi</taxon>
        <taxon>Actinopterygii</taxon>
        <taxon>Neopterygii</taxon>
        <taxon>Teleostei</taxon>
        <taxon>Neoteleostei</taxon>
        <taxon>Acanthomorphata</taxon>
        <taxon>Ovalentaria</taxon>
        <taxon>Atherinomorphae</taxon>
        <taxon>Beloniformes</taxon>
        <taxon>Adrianichthyidae</taxon>
        <taxon>Oryziinae</taxon>
        <taxon>Oryzias</taxon>
    </lineage>
</organism>